<evidence type="ECO:0000313" key="2">
    <source>
        <dbReference type="EMBL" id="GGW86842.1"/>
    </source>
</evidence>
<dbReference type="RefSeq" id="WP_189406179.1">
    <property type="nucleotide sequence ID" value="NZ_BMXP01000004.1"/>
</dbReference>
<comment type="caution">
    <text evidence="2">The sequence shown here is derived from an EMBL/GenBank/DDBJ whole genome shotgun (WGS) entry which is preliminary data.</text>
</comment>
<evidence type="ECO:0000256" key="1">
    <source>
        <dbReference type="SAM" id="SignalP"/>
    </source>
</evidence>
<evidence type="ECO:0000313" key="3">
    <source>
        <dbReference type="Proteomes" id="UP000631300"/>
    </source>
</evidence>
<dbReference type="PANTHER" id="PTHR43019:SF23">
    <property type="entry name" value="PROTEASE DO-LIKE 5, CHLOROPLASTIC"/>
    <property type="match status" value="1"/>
</dbReference>
<proteinExistence type="predicted"/>
<organism evidence="2 3">
    <name type="scientific">Alteromonas halophila</name>
    <dbReference type="NCBI Taxonomy" id="516698"/>
    <lineage>
        <taxon>Bacteria</taxon>
        <taxon>Pseudomonadati</taxon>
        <taxon>Pseudomonadota</taxon>
        <taxon>Gammaproteobacteria</taxon>
        <taxon>Alteromonadales</taxon>
        <taxon>Alteromonadaceae</taxon>
        <taxon>Alteromonas/Salinimonas group</taxon>
        <taxon>Alteromonas</taxon>
    </lineage>
</organism>
<dbReference type="InterPro" id="IPR043504">
    <property type="entry name" value="Peptidase_S1_PA_chymotrypsin"/>
</dbReference>
<reference evidence="2" key="1">
    <citation type="journal article" date="2014" name="Int. J. Syst. Evol. Microbiol.">
        <title>Complete genome sequence of Corynebacterium casei LMG S-19264T (=DSM 44701T), isolated from a smear-ripened cheese.</title>
        <authorList>
            <consortium name="US DOE Joint Genome Institute (JGI-PGF)"/>
            <person name="Walter F."/>
            <person name="Albersmeier A."/>
            <person name="Kalinowski J."/>
            <person name="Ruckert C."/>
        </authorList>
    </citation>
    <scope>NUCLEOTIDE SEQUENCE</scope>
    <source>
        <strain evidence="2">KCTC 22164</strain>
    </source>
</reference>
<feature type="signal peptide" evidence="1">
    <location>
        <begin position="1"/>
        <end position="27"/>
    </location>
</feature>
<dbReference type="PANTHER" id="PTHR43019">
    <property type="entry name" value="SERINE ENDOPROTEASE DEGS"/>
    <property type="match status" value="1"/>
</dbReference>
<name>A0A918JMW3_9ALTE</name>
<evidence type="ECO:0008006" key="4">
    <source>
        <dbReference type="Google" id="ProtNLM"/>
    </source>
</evidence>
<accession>A0A918JMW3</accession>
<keyword evidence="1" id="KW-0732">Signal</keyword>
<dbReference type="EMBL" id="BMXP01000004">
    <property type="protein sequence ID" value="GGW86842.1"/>
    <property type="molecule type" value="Genomic_DNA"/>
</dbReference>
<gene>
    <name evidence="2" type="ORF">GCM10007391_20730</name>
</gene>
<dbReference type="Proteomes" id="UP000631300">
    <property type="component" value="Unassembled WGS sequence"/>
</dbReference>
<dbReference type="Pfam" id="PF13365">
    <property type="entry name" value="Trypsin_2"/>
    <property type="match status" value="1"/>
</dbReference>
<protein>
    <recommendedName>
        <fullName evidence="4">Serine protease</fullName>
    </recommendedName>
</protein>
<dbReference type="Gene3D" id="2.40.10.10">
    <property type="entry name" value="Trypsin-like serine proteases"/>
    <property type="match status" value="2"/>
</dbReference>
<dbReference type="InterPro" id="IPR009003">
    <property type="entry name" value="Peptidase_S1_PA"/>
</dbReference>
<sequence length="258" mass="27568">MKTNSVGLRGWLNHLILLCLIALPAKDGIAAALTETVKQVTPSVVAIALYSPLDSPQPDIRGTGFVVGDGKTIITNYHVVEKSLDPTIVQHYVALSGTGQRVQKFKAEVGNIDPKHDLAVLKIEQALPAMQLADTEFRQPGSEVAFTGFPIGAVLGLYPATHRGLLAAITPDAIPTANSSQLSLKMLDRLEKPDMIYQLDATAYPGNSGSPVYDPETGEVIAIISKVLVRDTKESALSSPTGISYGVPVKYLKALLER</sequence>
<keyword evidence="3" id="KW-1185">Reference proteome</keyword>
<feature type="chain" id="PRO_5037617586" description="Serine protease" evidence="1">
    <location>
        <begin position="28"/>
        <end position="258"/>
    </location>
</feature>
<dbReference type="AlphaFoldDB" id="A0A918JMW3"/>
<dbReference type="SUPFAM" id="SSF50494">
    <property type="entry name" value="Trypsin-like serine proteases"/>
    <property type="match status" value="1"/>
</dbReference>
<reference evidence="2" key="2">
    <citation type="submission" date="2020-09" db="EMBL/GenBank/DDBJ databases">
        <authorList>
            <person name="Sun Q."/>
            <person name="Kim S."/>
        </authorList>
    </citation>
    <scope>NUCLEOTIDE SEQUENCE</scope>
    <source>
        <strain evidence="2">KCTC 22164</strain>
    </source>
</reference>